<evidence type="ECO:0000313" key="7">
    <source>
        <dbReference type="EMBL" id="GHD01488.1"/>
    </source>
</evidence>
<dbReference type="Gene3D" id="3.40.50.150">
    <property type="entry name" value="Vaccinia Virus protein VP39"/>
    <property type="match status" value="2"/>
</dbReference>
<dbReference type="PROSITE" id="PS00092">
    <property type="entry name" value="N6_MTASE"/>
    <property type="match status" value="1"/>
</dbReference>
<dbReference type="InterPro" id="IPR058679">
    <property type="entry name" value="RlmG_N"/>
</dbReference>
<dbReference type="EMBL" id="BMXK01000002">
    <property type="protein sequence ID" value="GHD01488.1"/>
    <property type="molecule type" value="Genomic_DNA"/>
</dbReference>
<dbReference type="InterPro" id="IPR002052">
    <property type="entry name" value="DNA_methylase_N6_adenine_CS"/>
</dbReference>
<dbReference type="PANTHER" id="PTHR47816:SF5">
    <property type="entry name" value="RIBOSOMAL RNA LARGE SUBUNIT METHYLTRANSFERASE G"/>
    <property type="match status" value="1"/>
</dbReference>
<evidence type="ECO:0000259" key="5">
    <source>
        <dbReference type="Pfam" id="PF05175"/>
    </source>
</evidence>
<dbReference type="GO" id="GO:0032259">
    <property type="term" value="P:methylation"/>
    <property type="evidence" value="ECO:0007669"/>
    <property type="project" value="UniProtKB-KW"/>
</dbReference>
<dbReference type="RefSeq" id="WP_189348609.1">
    <property type="nucleotide sequence ID" value="NZ_BMXK01000002.1"/>
</dbReference>
<dbReference type="Pfam" id="PF26049">
    <property type="entry name" value="RLMG_N"/>
    <property type="match status" value="1"/>
</dbReference>
<sequence length="399" mass="42012">MSGTPTFPNHAEIFARLRRWPDVEAENLQAHDSADELLLATASDLLAEAPIAGEEIAVLGDRYGALTLGLAAAGLTGLRVHTDPLASQLAIDANARTLGLEGAYRHVQPAPEGSLESLGRELLTGTRLVVLALPRSLDELRDWSRLITTCAQDAVRVLAGGRVKHMSRGMNEVLGESFASVGASLARRKARVLTASSPVRPAPGPPGPSTAGYDVGLDRRLVLTATGATFGGAKLDPGSRLLLPALAQARPADRAIDLGCGNGTLAAFLAVSQPDLRVLACDQSAAAVLSTRATAEANGVAERVRAVRDDALAAQPDASAELIVLNPPFHMGSTVHAGIALKLFADAGRVLADGGELWCVWNSHLRYRGQLERLVGPTRQVDRDPRFTVTVSRRERAGS</sequence>
<keyword evidence="3 7" id="KW-0489">Methyltransferase</keyword>
<evidence type="ECO:0000259" key="6">
    <source>
        <dbReference type="Pfam" id="PF26049"/>
    </source>
</evidence>
<feature type="domain" description="RlmG N-terminal" evidence="6">
    <location>
        <begin position="15"/>
        <end position="196"/>
    </location>
</feature>
<accession>A0ABQ3GCC5</accession>
<keyword evidence="8" id="KW-1185">Reference proteome</keyword>
<dbReference type="GO" id="GO:0008168">
    <property type="term" value="F:methyltransferase activity"/>
    <property type="evidence" value="ECO:0007669"/>
    <property type="project" value="UniProtKB-KW"/>
</dbReference>
<keyword evidence="2" id="KW-0698">rRNA processing</keyword>
<keyword evidence="4" id="KW-0808">Transferase</keyword>
<dbReference type="Pfam" id="PF05175">
    <property type="entry name" value="MTS"/>
    <property type="match status" value="1"/>
</dbReference>
<dbReference type="InterPro" id="IPR007848">
    <property type="entry name" value="Small_mtfrase_dom"/>
</dbReference>
<organism evidence="7 8">
    <name type="scientific">Zhihengliuella salsuginis</name>
    <dbReference type="NCBI Taxonomy" id="578222"/>
    <lineage>
        <taxon>Bacteria</taxon>
        <taxon>Bacillati</taxon>
        <taxon>Actinomycetota</taxon>
        <taxon>Actinomycetes</taxon>
        <taxon>Micrococcales</taxon>
        <taxon>Micrococcaceae</taxon>
        <taxon>Zhihengliuella</taxon>
    </lineage>
</organism>
<evidence type="ECO:0000313" key="8">
    <source>
        <dbReference type="Proteomes" id="UP000642819"/>
    </source>
</evidence>
<dbReference type="Proteomes" id="UP000642819">
    <property type="component" value="Unassembled WGS sequence"/>
</dbReference>
<comment type="caution">
    <text evidence="7">The sequence shown here is derived from an EMBL/GenBank/DDBJ whole genome shotgun (WGS) entry which is preliminary data.</text>
</comment>
<evidence type="ECO:0000256" key="4">
    <source>
        <dbReference type="ARBA" id="ARBA00022679"/>
    </source>
</evidence>
<proteinExistence type="predicted"/>
<evidence type="ECO:0000256" key="3">
    <source>
        <dbReference type="ARBA" id="ARBA00022603"/>
    </source>
</evidence>
<keyword evidence="1" id="KW-0963">Cytoplasm</keyword>
<gene>
    <name evidence="7" type="ORF">GCM10008096_05660</name>
</gene>
<feature type="domain" description="Methyltransferase small" evidence="5">
    <location>
        <begin position="224"/>
        <end position="390"/>
    </location>
</feature>
<dbReference type="InterPro" id="IPR046977">
    <property type="entry name" value="RsmC/RlmG"/>
</dbReference>
<dbReference type="SUPFAM" id="SSF53335">
    <property type="entry name" value="S-adenosyl-L-methionine-dependent methyltransferases"/>
    <property type="match status" value="1"/>
</dbReference>
<reference evidence="8" key="1">
    <citation type="journal article" date="2019" name="Int. J. Syst. Evol. Microbiol.">
        <title>The Global Catalogue of Microorganisms (GCM) 10K type strain sequencing project: providing services to taxonomists for standard genome sequencing and annotation.</title>
        <authorList>
            <consortium name="The Broad Institute Genomics Platform"/>
            <consortium name="The Broad Institute Genome Sequencing Center for Infectious Disease"/>
            <person name="Wu L."/>
            <person name="Ma J."/>
        </authorList>
    </citation>
    <scope>NUCLEOTIDE SEQUENCE [LARGE SCALE GENOMIC DNA]</scope>
    <source>
        <strain evidence="8">KCTC 19466</strain>
    </source>
</reference>
<protein>
    <submittedName>
        <fullName evidence="7">16S RNA G1207 methylase RsmC</fullName>
    </submittedName>
</protein>
<evidence type="ECO:0000256" key="2">
    <source>
        <dbReference type="ARBA" id="ARBA00022552"/>
    </source>
</evidence>
<evidence type="ECO:0000256" key="1">
    <source>
        <dbReference type="ARBA" id="ARBA00022490"/>
    </source>
</evidence>
<dbReference type="CDD" id="cd02440">
    <property type="entry name" value="AdoMet_MTases"/>
    <property type="match status" value="1"/>
</dbReference>
<dbReference type="InterPro" id="IPR029063">
    <property type="entry name" value="SAM-dependent_MTases_sf"/>
</dbReference>
<name>A0ABQ3GCC5_9MICC</name>
<dbReference type="PANTHER" id="PTHR47816">
    <property type="entry name" value="RIBOSOMAL RNA SMALL SUBUNIT METHYLTRANSFERASE C"/>
    <property type="match status" value="1"/>
</dbReference>